<feature type="compositionally biased region" description="Basic and acidic residues" evidence="9">
    <location>
        <begin position="7"/>
        <end position="23"/>
    </location>
</feature>
<dbReference type="GO" id="GO:0006368">
    <property type="term" value="P:transcription elongation by RNA polymerase II"/>
    <property type="evidence" value="ECO:0007669"/>
    <property type="project" value="TreeGrafter"/>
</dbReference>
<evidence type="ECO:0000259" key="10">
    <source>
        <dbReference type="PROSITE" id="PS50014"/>
    </source>
</evidence>
<evidence type="ECO:0000256" key="4">
    <source>
        <dbReference type="ARBA" id="ARBA00023015"/>
    </source>
</evidence>
<reference evidence="11" key="2">
    <citation type="submission" date="2014-06" db="EMBL/GenBank/DDBJ databases">
        <title>The complete genome of Blastobotrys (Arxula) adeninivorans LS3 - a yeast of biotechnological interest.</title>
        <authorList>
            <person name="Kunze G."/>
            <person name="Gaillardin C."/>
            <person name="Czernicka M."/>
            <person name="Durrens P."/>
            <person name="Martin T."/>
            <person name="Boer E."/>
            <person name="Gabaldon T."/>
            <person name="Cruz J."/>
            <person name="Talla E."/>
            <person name="Marck C."/>
            <person name="Goffeau A."/>
            <person name="Barbe V."/>
            <person name="Baret P."/>
            <person name="Baronian K."/>
            <person name="Beier S."/>
            <person name="Bleykasten C."/>
            <person name="Bode R."/>
            <person name="Casaregola S."/>
            <person name="Despons L."/>
            <person name="Fairhead C."/>
            <person name="Giersberg M."/>
            <person name="Gierski P."/>
            <person name="Hahnel U."/>
            <person name="Hartmann A."/>
            <person name="Jankowska D."/>
            <person name="Jubin C."/>
            <person name="Jung P."/>
            <person name="Lafontaine I."/>
            <person name="Leh-Louis V."/>
            <person name="Lemaire M."/>
            <person name="Marcet-Houben M."/>
            <person name="Mascher M."/>
            <person name="Morel G."/>
            <person name="Richard G.-F."/>
            <person name="Riechen J."/>
            <person name="Sacerdot C."/>
            <person name="Sarkar A."/>
            <person name="Savel G."/>
            <person name="Schacherer J."/>
            <person name="Sherman D."/>
            <person name="Straub M.-L."/>
            <person name="Stein N."/>
            <person name="Thierry A."/>
            <person name="Trautwein-Schult A."/>
            <person name="Westhof E."/>
            <person name="Worch S."/>
            <person name="Dujon B."/>
            <person name="Souciet J.-L."/>
            <person name="Wincker P."/>
            <person name="Scholz U."/>
            <person name="Neuveglise N."/>
        </authorList>
    </citation>
    <scope>NUCLEOTIDE SEQUENCE</scope>
    <source>
        <strain evidence="11">LS3</strain>
    </source>
</reference>
<keyword evidence="5 8" id="KW-0103">Bromodomain</keyword>
<dbReference type="PANTHER" id="PTHR16062:SF19">
    <property type="entry name" value="PROTEIN POLYBROMO-1"/>
    <property type="match status" value="1"/>
</dbReference>
<dbReference type="SUPFAM" id="SSF47370">
    <property type="entry name" value="Bromodomain"/>
    <property type="match status" value="2"/>
</dbReference>
<feature type="domain" description="Bromo" evidence="10">
    <location>
        <begin position="46"/>
        <end position="116"/>
    </location>
</feature>
<proteinExistence type="predicted"/>
<keyword evidence="3" id="KW-0156">Chromatin regulator</keyword>
<evidence type="ECO:0000256" key="5">
    <source>
        <dbReference type="ARBA" id="ARBA00023117"/>
    </source>
</evidence>
<evidence type="ECO:0000313" key="11">
    <source>
        <dbReference type="EMBL" id="CDP38759.1"/>
    </source>
</evidence>
<dbReference type="PANTHER" id="PTHR16062">
    <property type="entry name" value="SWI/SNF-RELATED"/>
    <property type="match status" value="1"/>
</dbReference>
<gene>
    <name evidence="11" type="ORF">GNLVRS02_ARAD1D41888g</name>
</gene>
<dbReference type="PRINTS" id="PR00503">
    <property type="entry name" value="BROMODOMAIN"/>
</dbReference>
<feature type="region of interest" description="Disordered" evidence="9">
    <location>
        <begin position="1"/>
        <end position="23"/>
    </location>
</feature>
<dbReference type="InterPro" id="IPR036427">
    <property type="entry name" value="Bromodomain-like_sf"/>
</dbReference>
<evidence type="ECO:0000256" key="9">
    <source>
        <dbReference type="SAM" id="MobiDB-lite"/>
    </source>
</evidence>
<dbReference type="CDD" id="cd04369">
    <property type="entry name" value="Bromodomain"/>
    <property type="match status" value="1"/>
</dbReference>
<evidence type="ECO:0000256" key="3">
    <source>
        <dbReference type="ARBA" id="ARBA00022853"/>
    </source>
</evidence>
<dbReference type="SMART" id="SM00297">
    <property type="entry name" value="BROMO"/>
    <property type="match status" value="2"/>
</dbReference>
<evidence type="ECO:0000256" key="6">
    <source>
        <dbReference type="ARBA" id="ARBA00023163"/>
    </source>
</evidence>
<dbReference type="InterPro" id="IPR037382">
    <property type="entry name" value="Rsc/polybromo"/>
</dbReference>
<dbReference type="InterPro" id="IPR054551">
    <property type="entry name" value="RSC4_Ig-like"/>
</dbReference>
<keyword evidence="7" id="KW-0539">Nucleus</keyword>
<dbReference type="AlphaFoldDB" id="A0A060TDA8"/>
<evidence type="ECO:0000256" key="8">
    <source>
        <dbReference type="PROSITE-ProRule" id="PRU00035"/>
    </source>
</evidence>
<reference evidence="11" key="1">
    <citation type="submission" date="2014-02" db="EMBL/GenBank/DDBJ databases">
        <authorList>
            <person name="Genoscope - CEA"/>
        </authorList>
    </citation>
    <scope>NUCLEOTIDE SEQUENCE</scope>
    <source>
        <strain evidence="11">LS3</strain>
    </source>
</reference>
<feature type="domain" description="Bromo" evidence="10">
    <location>
        <begin position="162"/>
        <end position="232"/>
    </location>
</feature>
<protein>
    <submittedName>
        <fullName evidence="11">ARAD1D41888p</fullName>
    </submittedName>
</protein>
<dbReference type="GO" id="GO:0003682">
    <property type="term" value="F:chromatin binding"/>
    <property type="evidence" value="ECO:0007669"/>
    <property type="project" value="TreeGrafter"/>
</dbReference>
<dbReference type="PROSITE" id="PS50014">
    <property type="entry name" value="BROMODOMAIN_2"/>
    <property type="match status" value="2"/>
</dbReference>
<organism evidence="11">
    <name type="scientific">Blastobotrys adeninivorans</name>
    <name type="common">Yeast</name>
    <name type="synonym">Arxula adeninivorans</name>
    <dbReference type="NCBI Taxonomy" id="409370"/>
    <lineage>
        <taxon>Eukaryota</taxon>
        <taxon>Fungi</taxon>
        <taxon>Dikarya</taxon>
        <taxon>Ascomycota</taxon>
        <taxon>Saccharomycotina</taxon>
        <taxon>Dipodascomycetes</taxon>
        <taxon>Dipodascales</taxon>
        <taxon>Trichomonascaceae</taxon>
        <taxon>Blastobotrys</taxon>
    </lineage>
</organism>
<keyword evidence="2" id="KW-0677">Repeat</keyword>
<feature type="region of interest" description="Disordered" evidence="9">
    <location>
        <begin position="274"/>
        <end position="393"/>
    </location>
</feature>
<name>A0A060TDA8_BLAAD</name>
<evidence type="ECO:0000256" key="7">
    <source>
        <dbReference type="ARBA" id="ARBA00023242"/>
    </source>
</evidence>
<feature type="compositionally biased region" description="Low complexity" evidence="9">
    <location>
        <begin position="276"/>
        <end position="285"/>
    </location>
</feature>
<comment type="subcellular location">
    <subcellularLocation>
        <location evidence="1">Nucleus</location>
    </subcellularLocation>
</comment>
<dbReference type="Pfam" id="PF22994">
    <property type="entry name" value="RSC4_Ig_like"/>
    <property type="match status" value="1"/>
</dbReference>
<dbReference type="PROSITE" id="PS00633">
    <property type="entry name" value="BROMODOMAIN_1"/>
    <property type="match status" value="1"/>
</dbReference>
<dbReference type="InterPro" id="IPR018359">
    <property type="entry name" value="Bromodomain_CS"/>
</dbReference>
<evidence type="ECO:0000256" key="2">
    <source>
        <dbReference type="ARBA" id="ARBA00022737"/>
    </source>
</evidence>
<dbReference type="GO" id="GO:0006338">
    <property type="term" value="P:chromatin remodeling"/>
    <property type="evidence" value="ECO:0007669"/>
    <property type="project" value="InterPro"/>
</dbReference>
<feature type="compositionally biased region" description="Basic and acidic residues" evidence="9">
    <location>
        <begin position="371"/>
        <end position="393"/>
    </location>
</feature>
<accession>A0A060TDA8</accession>
<feature type="compositionally biased region" description="Basic and acidic residues" evidence="9">
    <location>
        <begin position="292"/>
        <end position="303"/>
    </location>
</feature>
<dbReference type="EMBL" id="HG937694">
    <property type="protein sequence ID" value="CDP38759.1"/>
    <property type="molecule type" value="Genomic_DNA"/>
</dbReference>
<keyword evidence="6" id="KW-0804">Transcription</keyword>
<feature type="compositionally biased region" description="Acidic residues" evidence="9">
    <location>
        <begin position="304"/>
        <end position="370"/>
    </location>
</feature>
<keyword evidence="4" id="KW-0805">Transcription regulation</keyword>
<dbReference type="GO" id="GO:0016586">
    <property type="term" value="C:RSC-type complex"/>
    <property type="evidence" value="ECO:0007669"/>
    <property type="project" value="InterPro"/>
</dbReference>
<evidence type="ECO:0000256" key="1">
    <source>
        <dbReference type="ARBA" id="ARBA00004123"/>
    </source>
</evidence>
<dbReference type="Gene3D" id="1.20.920.10">
    <property type="entry name" value="Bromodomain-like"/>
    <property type="match status" value="2"/>
</dbReference>
<sequence>MTKRKSRSSDRQGSKRAKVEDKPVLPKSEKDLYTYIIDQLSEFSDEGRDISQLFLRIPAKKHYPDYFNTIKRPISLHEIREKANKGSYESVDDFLSDVELMKNNAQTYNDPDSFVYHDAQKLYDYALEKVDEWKNEAINDYYQTVKATMLSVIDDLISYKKQGRQLSDLFMDVPSKKDYPDYYKIIKNPSSFNTLRSQVEEGAAKDMNKFLELASVIFSNARQYNEEGSLVYADAEALQKQLNSKVEKALKTLPAEPAGYANWANESGGTIKLKLKPSSSSTKVKLNLKGRQSTEEPEPKKDEAEDQVEEQEEEEEEEEEEQEQEQPEEDEEEEYKEEGEGEEMEEGEDDENRDGELADGDTGDEEQEEKEDPRKNVVDEVRHREEGKNENDALIKSMSISSVIPASSRYQQQRGIYPAPNVADMFQVVVPASRKLTVQSHAFSLPSYHHTININMNLHESLHGRHHSLSLVHNSRRVQPISSSSTNPWADQTKPIRNRFELRLVPGLNHIEVIATAVAPHSTARGAPVRQASAMPQSYAGELSGGELEKFTVWITLAK</sequence>
<dbReference type="InterPro" id="IPR001487">
    <property type="entry name" value="Bromodomain"/>
</dbReference>
<dbReference type="Pfam" id="PF00439">
    <property type="entry name" value="Bromodomain"/>
    <property type="match status" value="2"/>
</dbReference>